<evidence type="ECO:0000256" key="3">
    <source>
        <dbReference type="ARBA" id="ARBA00023163"/>
    </source>
</evidence>
<dbReference type="AlphaFoldDB" id="A0A6J6EE65"/>
<dbReference type="PANTHER" id="PTHR30055">
    <property type="entry name" value="HTH-TYPE TRANSCRIPTIONAL REGULATOR RUTR"/>
    <property type="match status" value="1"/>
</dbReference>
<dbReference type="GO" id="GO:0003700">
    <property type="term" value="F:DNA-binding transcription factor activity"/>
    <property type="evidence" value="ECO:0007669"/>
    <property type="project" value="TreeGrafter"/>
</dbReference>
<evidence type="ECO:0000256" key="2">
    <source>
        <dbReference type="ARBA" id="ARBA00023125"/>
    </source>
</evidence>
<organism evidence="5">
    <name type="scientific">freshwater metagenome</name>
    <dbReference type="NCBI Taxonomy" id="449393"/>
    <lineage>
        <taxon>unclassified sequences</taxon>
        <taxon>metagenomes</taxon>
        <taxon>ecological metagenomes</taxon>
    </lineage>
</organism>
<dbReference type="PROSITE" id="PS50977">
    <property type="entry name" value="HTH_TETR_2"/>
    <property type="match status" value="2"/>
</dbReference>
<evidence type="ECO:0000259" key="4">
    <source>
        <dbReference type="PROSITE" id="PS50977"/>
    </source>
</evidence>
<dbReference type="SUPFAM" id="SSF46689">
    <property type="entry name" value="Homeodomain-like"/>
    <property type="match status" value="2"/>
</dbReference>
<keyword evidence="2" id="KW-0238">DNA-binding</keyword>
<name>A0A6J6EE65_9ZZZZ</name>
<proteinExistence type="predicted"/>
<dbReference type="InterPro" id="IPR050109">
    <property type="entry name" value="HTH-type_TetR-like_transc_reg"/>
</dbReference>
<keyword evidence="3" id="KW-0804">Transcription</keyword>
<dbReference type="Pfam" id="PF00440">
    <property type="entry name" value="TetR_N"/>
    <property type="match status" value="2"/>
</dbReference>
<protein>
    <submittedName>
        <fullName evidence="5">Unannotated protein</fullName>
    </submittedName>
</protein>
<keyword evidence="1" id="KW-0805">Transcription regulation</keyword>
<accession>A0A6J6EE65</accession>
<dbReference type="GO" id="GO:0000976">
    <property type="term" value="F:transcription cis-regulatory region binding"/>
    <property type="evidence" value="ECO:0007669"/>
    <property type="project" value="TreeGrafter"/>
</dbReference>
<dbReference type="PANTHER" id="PTHR30055:SF234">
    <property type="entry name" value="HTH-TYPE TRANSCRIPTIONAL REGULATOR BETI"/>
    <property type="match status" value="1"/>
</dbReference>
<feature type="domain" description="HTH tetR-type" evidence="4">
    <location>
        <begin position="8"/>
        <end position="68"/>
    </location>
</feature>
<gene>
    <name evidence="5" type="ORF">UFOPK1591_01442</name>
</gene>
<feature type="domain" description="HTH tetR-type" evidence="4">
    <location>
        <begin position="208"/>
        <end position="268"/>
    </location>
</feature>
<dbReference type="InterPro" id="IPR001647">
    <property type="entry name" value="HTH_TetR"/>
</dbReference>
<dbReference type="InterPro" id="IPR009057">
    <property type="entry name" value="Homeodomain-like_sf"/>
</dbReference>
<dbReference type="Gene3D" id="1.10.357.10">
    <property type="entry name" value="Tetracycline Repressor, domain 2"/>
    <property type="match status" value="2"/>
</dbReference>
<evidence type="ECO:0000313" key="5">
    <source>
        <dbReference type="EMBL" id="CAB4573515.1"/>
    </source>
</evidence>
<dbReference type="EMBL" id="CAEZTD010000157">
    <property type="protein sequence ID" value="CAB4573515.1"/>
    <property type="molecule type" value="Genomic_DNA"/>
</dbReference>
<evidence type="ECO:0000256" key="1">
    <source>
        <dbReference type="ARBA" id="ARBA00023015"/>
    </source>
</evidence>
<reference evidence="5" key="1">
    <citation type="submission" date="2020-05" db="EMBL/GenBank/DDBJ databases">
        <authorList>
            <person name="Chiriac C."/>
            <person name="Salcher M."/>
            <person name="Ghai R."/>
            <person name="Kavagutti S V."/>
        </authorList>
    </citation>
    <scope>NUCLEOTIDE SEQUENCE</scope>
</reference>
<sequence length="387" mass="42067">MRMLQPRTNNDNRILDAAAGVIARDGAGSASLNAVAKAAGLSHTAMSQRFDSSGELLAAVWEHRVVSQYLEPLVACAHLVIDSDEPSDDSVAAAILPFLTSSTDVRVATELLSAFPSNQVLRPIVQKSFAHVSRFAGMSNRQRLVQHAFIMEILMGTAIVHRTMPTNSQLLVGRLVRMLVDARTAHPEEPLPSTDASHLNSYPFDTGSEKLDRVLASCLWHVAEVGFDGMSTRQIAKTAGVSEGYIFSVFKTKAEIFIRATALQEEMGLEANRVYAQGTGAAFDEYVSNAIFLRDWQKPELTRQRAIMLEQRRASWHNAQMMANSAAALDQLTATLADERDVASGAGKITLLLNFALPIGAAVMAEMYPDIANYSHTVITPGLNLEG</sequence>